<accession>A0ABN7Y9P5</accession>
<protein>
    <recommendedName>
        <fullName evidence="3">Cold-shock protein</fullName>
    </recommendedName>
</protein>
<gene>
    <name evidence="1" type="ORF">LMG21510_01205</name>
</gene>
<evidence type="ECO:0000313" key="1">
    <source>
        <dbReference type="EMBL" id="CAG9168705.1"/>
    </source>
</evidence>
<proteinExistence type="predicted"/>
<keyword evidence="2" id="KW-1185">Reference proteome</keyword>
<name>A0ABN7Y9P5_9BURK</name>
<organism evidence="1 2">
    <name type="scientific">Cupriavidus respiraculi</name>
    <dbReference type="NCBI Taxonomy" id="195930"/>
    <lineage>
        <taxon>Bacteria</taxon>
        <taxon>Pseudomonadati</taxon>
        <taxon>Pseudomonadota</taxon>
        <taxon>Betaproteobacteria</taxon>
        <taxon>Burkholderiales</taxon>
        <taxon>Burkholderiaceae</taxon>
        <taxon>Cupriavidus</taxon>
    </lineage>
</organism>
<reference evidence="1 2" key="1">
    <citation type="submission" date="2021-08" db="EMBL/GenBank/DDBJ databases">
        <authorList>
            <person name="Peeters C."/>
        </authorList>
    </citation>
    <scope>NUCLEOTIDE SEQUENCE [LARGE SCALE GENOMIC DNA]</scope>
    <source>
        <strain evidence="1 2">LMG 21510</strain>
    </source>
</reference>
<evidence type="ECO:0008006" key="3">
    <source>
        <dbReference type="Google" id="ProtNLM"/>
    </source>
</evidence>
<dbReference type="Proteomes" id="UP000721236">
    <property type="component" value="Unassembled WGS sequence"/>
</dbReference>
<sequence>MFTCQNQSCQTTWERKDVTVVNEGQGPLFRCPICGARNMLVAKTRPDGEVVYTQRRS</sequence>
<evidence type="ECO:0000313" key="2">
    <source>
        <dbReference type="Proteomes" id="UP000721236"/>
    </source>
</evidence>
<comment type="caution">
    <text evidence="1">The sequence shown here is derived from an EMBL/GenBank/DDBJ whole genome shotgun (WGS) entry which is preliminary data.</text>
</comment>
<dbReference type="EMBL" id="CAJZAH010000001">
    <property type="protein sequence ID" value="CAG9168705.1"/>
    <property type="molecule type" value="Genomic_DNA"/>
</dbReference>